<protein>
    <submittedName>
        <fullName evidence="1">NAD(P)-dependent dehydrogenase (Short-subunit alcohol dehydrogenase family)</fullName>
    </submittedName>
</protein>
<sequence length="109" mass="11628">MLQQAVRPAIVNVSSALGSLTINADPAAHSDLLPAWAPLLAYNSSKAALNMLTLVYAPLPQINVVSVDPGFTATDLKVWTVSEDARSVFLLRRQCSRIDGQGRSCCSMA</sequence>
<dbReference type="RefSeq" id="WP_274993384.1">
    <property type="nucleotide sequence ID" value="NZ_JAJQQP010000004.1"/>
</dbReference>
<proteinExistence type="predicted"/>
<dbReference type="InterPro" id="IPR036291">
    <property type="entry name" value="NAD(P)-bd_dom_sf"/>
</dbReference>
<accession>A0ABU2CLZ1</accession>
<name>A0ABU2CLZ1_9MICO</name>
<gene>
    <name evidence="1" type="ORF">J2S48_001853</name>
</gene>
<dbReference type="SUPFAM" id="SSF51735">
    <property type="entry name" value="NAD(P)-binding Rossmann-fold domains"/>
    <property type="match status" value="1"/>
</dbReference>
<dbReference type="Gene3D" id="3.40.50.720">
    <property type="entry name" value="NAD(P)-binding Rossmann-like Domain"/>
    <property type="match status" value="1"/>
</dbReference>
<dbReference type="EMBL" id="JAVDYE010000001">
    <property type="protein sequence ID" value="MDR7382338.1"/>
    <property type="molecule type" value="Genomic_DNA"/>
</dbReference>
<organism evidence="1 2">
    <name type="scientific">Promicromonospora iranensis</name>
    <dbReference type="NCBI Taxonomy" id="1105144"/>
    <lineage>
        <taxon>Bacteria</taxon>
        <taxon>Bacillati</taxon>
        <taxon>Actinomycetota</taxon>
        <taxon>Actinomycetes</taxon>
        <taxon>Micrococcales</taxon>
        <taxon>Promicromonosporaceae</taxon>
        <taxon>Promicromonospora</taxon>
    </lineage>
</organism>
<comment type="caution">
    <text evidence="1">The sequence shown here is derived from an EMBL/GenBank/DDBJ whole genome shotgun (WGS) entry which is preliminary data.</text>
</comment>
<reference evidence="1 2" key="1">
    <citation type="submission" date="2023-07" db="EMBL/GenBank/DDBJ databases">
        <title>Sequencing the genomes of 1000 actinobacteria strains.</title>
        <authorList>
            <person name="Klenk H.-P."/>
        </authorList>
    </citation>
    <scope>NUCLEOTIDE SEQUENCE [LARGE SCALE GENOMIC DNA]</scope>
    <source>
        <strain evidence="1 2">DSM 45554</strain>
    </source>
</reference>
<evidence type="ECO:0000313" key="2">
    <source>
        <dbReference type="Proteomes" id="UP001183585"/>
    </source>
</evidence>
<dbReference type="Proteomes" id="UP001183585">
    <property type="component" value="Unassembled WGS sequence"/>
</dbReference>
<evidence type="ECO:0000313" key="1">
    <source>
        <dbReference type="EMBL" id="MDR7382338.1"/>
    </source>
</evidence>
<keyword evidence="2" id="KW-1185">Reference proteome</keyword>